<dbReference type="GO" id="GO:0006915">
    <property type="term" value="P:apoptotic process"/>
    <property type="evidence" value="ECO:0007669"/>
    <property type="project" value="UniProtKB-KW"/>
</dbReference>
<dbReference type="SUPFAM" id="SSF56854">
    <property type="entry name" value="Bcl-2 inhibitors of programmed cell death"/>
    <property type="match status" value="1"/>
</dbReference>
<dbReference type="AlphaFoldDB" id="A0AAW1F4D5"/>
<protein>
    <recommendedName>
        <fullName evidence="4">Bcl-2-like protein 15</fullName>
    </recommendedName>
</protein>
<keyword evidence="1" id="KW-0053">Apoptosis</keyword>
<evidence type="ECO:0000313" key="3">
    <source>
        <dbReference type="Proteomes" id="UP001488805"/>
    </source>
</evidence>
<evidence type="ECO:0000256" key="1">
    <source>
        <dbReference type="ARBA" id="ARBA00022703"/>
    </source>
</evidence>
<dbReference type="Gene3D" id="1.10.437.10">
    <property type="entry name" value="Blc2-like"/>
    <property type="match status" value="1"/>
</dbReference>
<reference evidence="2 3" key="1">
    <citation type="journal article" date="2024" name="Genome Biol. Evol.">
        <title>Chromosome-level genome assembly of the viviparous eelpout Zoarces viviparus.</title>
        <authorList>
            <person name="Fuhrmann N."/>
            <person name="Brasseur M.V."/>
            <person name="Bakowski C.E."/>
            <person name="Podsiadlowski L."/>
            <person name="Prost S."/>
            <person name="Krehenwinkel H."/>
            <person name="Mayer C."/>
        </authorList>
    </citation>
    <scope>NUCLEOTIDE SEQUENCE [LARGE SCALE GENOMIC DNA]</scope>
    <source>
        <strain evidence="2">NO-MEL_2022_Ind0_liver</strain>
    </source>
</reference>
<name>A0AAW1F4D5_ZOAVI</name>
<dbReference type="EMBL" id="JBCEZU010000111">
    <property type="protein sequence ID" value="KAK9529255.1"/>
    <property type="molecule type" value="Genomic_DNA"/>
</dbReference>
<keyword evidence="3" id="KW-1185">Reference proteome</keyword>
<evidence type="ECO:0008006" key="4">
    <source>
        <dbReference type="Google" id="ProtNLM"/>
    </source>
</evidence>
<dbReference type="InterPro" id="IPR036834">
    <property type="entry name" value="Bcl-2-like_sf"/>
</dbReference>
<dbReference type="GO" id="GO:0042981">
    <property type="term" value="P:regulation of apoptotic process"/>
    <property type="evidence" value="ECO:0007669"/>
    <property type="project" value="InterPro"/>
</dbReference>
<dbReference type="Proteomes" id="UP001488805">
    <property type="component" value="Unassembled WGS sequence"/>
</dbReference>
<dbReference type="PANTHER" id="PTHR36466">
    <property type="entry name" value="BCL-2-LIKE PROTEIN 15"/>
    <property type="match status" value="1"/>
</dbReference>
<evidence type="ECO:0000313" key="2">
    <source>
        <dbReference type="EMBL" id="KAK9529255.1"/>
    </source>
</evidence>
<organism evidence="2 3">
    <name type="scientific">Zoarces viviparus</name>
    <name type="common">Viviparous eelpout</name>
    <name type="synonym">Blennius viviparus</name>
    <dbReference type="NCBI Taxonomy" id="48416"/>
    <lineage>
        <taxon>Eukaryota</taxon>
        <taxon>Metazoa</taxon>
        <taxon>Chordata</taxon>
        <taxon>Craniata</taxon>
        <taxon>Vertebrata</taxon>
        <taxon>Euteleostomi</taxon>
        <taxon>Actinopterygii</taxon>
        <taxon>Neopterygii</taxon>
        <taxon>Teleostei</taxon>
        <taxon>Neoteleostei</taxon>
        <taxon>Acanthomorphata</taxon>
        <taxon>Eupercaria</taxon>
        <taxon>Perciformes</taxon>
        <taxon>Cottioidei</taxon>
        <taxon>Zoarcales</taxon>
        <taxon>Zoarcidae</taxon>
        <taxon>Zoarcinae</taxon>
        <taxon>Zoarces</taxon>
    </lineage>
</organism>
<dbReference type="InterPro" id="IPR002475">
    <property type="entry name" value="Bcl2-like"/>
</dbReference>
<sequence length="161" mass="17723">MAPTTALAVEWQTEQIIKCLFEDDITCRSLSCEGLEVDSARNDEDTFDPVQAAETLKRVGDAMKDDVEFKAALAGLKQAVAEEAMDMVFSRGVDAICKTHVCQQPEVSSEMQLINASVAFGLYLQKSSPQLETKIRRAMVAFITSRVGVWLFQQGGWGNVV</sequence>
<comment type="caution">
    <text evidence="2">The sequence shown here is derived from an EMBL/GenBank/DDBJ whole genome shotgun (WGS) entry which is preliminary data.</text>
</comment>
<gene>
    <name evidence="2" type="ORF">VZT92_013363</name>
</gene>
<proteinExistence type="predicted"/>
<accession>A0AAW1F4D5</accession>
<dbReference type="InterPro" id="IPR033543">
    <property type="entry name" value="BCL2L15"/>
</dbReference>
<dbReference type="PROSITE" id="PS50062">
    <property type="entry name" value="BCL2_FAMILY"/>
    <property type="match status" value="1"/>
</dbReference>
<dbReference type="PANTHER" id="PTHR36466:SF1">
    <property type="entry name" value="BCL-2-LIKE PROTEIN 15"/>
    <property type="match status" value="1"/>
</dbReference>